<organism evidence="7 8">
    <name type="scientific">Photorhabdus temperata subsp. temperata Meg1</name>
    <dbReference type="NCBI Taxonomy" id="1393735"/>
    <lineage>
        <taxon>Bacteria</taxon>
        <taxon>Pseudomonadati</taxon>
        <taxon>Pseudomonadota</taxon>
        <taxon>Gammaproteobacteria</taxon>
        <taxon>Enterobacterales</taxon>
        <taxon>Morganellaceae</taxon>
        <taxon>Photorhabdus</taxon>
    </lineage>
</organism>
<dbReference type="InterPro" id="IPR015422">
    <property type="entry name" value="PyrdxlP-dep_Trfase_small"/>
</dbReference>
<dbReference type="InterPro" id="IPR027619">
    <property type="entry name" value="C-S_lyase_PatB-like"/>
</dbReference>
<keyword evidence="3" id="KW-0663">Pyridoxal phosphate</keyword>
<dbReference type="InterPro" id="IPR015424">
    <property type="entry name" value="PyrdxlP-dep_Trfase"/>
</dbReference>
<dbReference type="AlphaFoldDB" id="A0A081RRC3"/>
<dbReference type="PATRIC" id="fig|1393735.3.peg.4284"/>
<accession>A0A081RRC3</accession>
<dbReference type="Proteomes" id="UP000028002">
    <property type="component" value="Unassembled WGS sequence"/>
</dbReference>
<dbReference type="GO" id="GO:0030170">
    <property type="term" value="F:pyridoxal phosphate binding"/>
    <property type="evidence" value="ECO:0007669"/>
    <property type="project" value="InterPro"/>
</dbReference>
<dbReference type="NCBIfam" id="TIGR04350">
    <property type="entry name" value="C_S_lyase_PatB"/>
    <property type="match status" value="1"/>
</dbReference>
<dbReference type="Gene3D" id="3.90.1150.10">
    <property type="entry name" value="Aspartate Aminotransferase, domain 1"/>
    <property type="match status" value="1"/>
</dbReference>
<dbReference type="PANTHER" id="PTHR43525:SF1">
    <property type="entry name" value="PROTEIN MALY"/>
    <property type="match status" value="1"/>
</dbReference>
<proteinExistence type="inferred from homology"/>
<protein>
    <recommendedName>
        <fullName evidence="2">cysteine-S-conjugate beta-lyase</fullName>
        <ecNumber evidence="2">4.4.1.13</ecNumber>
    </recommendedName>
</protein>
<comment type="caution">
    <text evidence="7">The sequence shown here is derived from an EMBL/GenBank/DDBJ whole genome shotgun (WGS) entry which is preliminary data.</text>
</comment>
<evidence type="ECO:0000313" key="7">
    <source>
        <dbReference type="EMBL" id="KER01226.1"/>
    </source>
</evidence>
<dbReference type="CDD" id="cd00609">
    <property type="entry name" value="AAT_like"/>
    <property type="match status" value="1"/>
</dbReference>
<evidence type="ECO:0000313" key="8">
    <source>
        <dbReference type="Proteomes" id="UP000028002"/>
    </source>
</evidence>
<dbReference type="Pfam" id="PF00155">
    <property type="entry name" value="Aminotran_1_2"/>
    <property type="match status" value="1"/>
</dbReference>
<name>A0A081RRC3_PHOTE</name>
<dbReference type="Gene3D" id="3.40.640.10">
    <property type="entry name" value="Type I PLP-dependent aspartate aminotransferase-like (Major domain)"/>
    <property type="match status" value="1"/>
</dbReference>
<gene>
    <name evidence="7" type="ORF">MEG1DRAFT_04179</name>
</gene>
<evidence type="ECO:0000256" key="3">
    <source>
        <dbReference type="ARBA" id="ARBA00022898"/>
    </source>
</evidence>
<evidence type="ECO:0000256" key="2">
    <source>
        <dbReference type="ARBA" id="ARBA00012224"/>
    </source>
</evidence>
<dbReference type="SUPFAM" id="SSF53383">
    <property type="entry name" value="PLP-dependent transferases"/>
    <property type="match status" value="1"/>
</dbReference>
<comment type="similarity">
    <text evidence="5">Belongs to the class-II pyridoxal-phosphate-dependent aminotransferase family. MalY/PatB cystathionine beta-lyase subfamily.</text>
</comment>
<dbReference type="GO" id="GO:0047804">
    <property type="term" value="F:cysteine-S-conjugate beta-lyase activity"/>
    <property type="evidence" value="ECO:0007669"/>
    <property type="project" value="UniProtKB-EC"/>
</dbReference>
<sequence length="391" mass="44848">MFDFDTPIDRRGTWCIQWDYVGDLFGTNDLLPFTIADMDFATAPCVIQALQKRVDHGILGYSSWQHEEFLGAIRHWYQQQFNCEINTNWMVYGPSVMYMVSQLIRIWSEPGEGIVVHTPAYNNFYKIIQGNQRQLLSCPFEKQGNDWVCDMDQLEALLSQPETKILLLCSPHNPTGKVWSHSELKTMSELCQRYNVSVISDEIHMDILRGETKHIPWSEVATTRWALITSASKTFNLTALTGAYGFIYDDHSRAAYSHQLMQRYGLSSPAIFSISAHIAAYREGQPWLDALRDYLSGNLNYIAQELNAAFPQLNWQPPQATYLAWIDLRNLHIDDDKLQQILIHEEKVAIMPGRIYGEDGNGFLRFNAGCPRSKVELGIQKLISALKKLCR</sequence>
<reference evidence="7 8" key="1">
    <citation type="submission" date="2014-03" db="EMBL/GenBank/DDBJ databases">
        <title>Draft Genome of Photorhabdus temperata Meg1.</title>
        <authorList>
            <person name="Hurst S.G.IV."/>
            <person name="Morris K."/>
            <person name="Thomas K."/>
            <person name="Tisa L.S."/>
        </authorList>
    </citation>
    <scope>NUCLEOTIDE SEQUENCE [LARGE SCALE GENOMIC DNA]</scope>
    <source>
        <strain evidence="7 8">Meg1</strain>
    </source>
</reference>
<keyword evidence="4 7" id="KW-0456">Lyase</keyword>
<evidence type="ECO:0000259" key="6">
    <source>
        <dbReference type="Pfam" id="PF00155"/>
    </source>
</evidence>
<dbReference type="PANTHER" id="PTHR43525">
    <property type="entry name" value="PROTEIN MALY"/>
    <property type="match status" value="1"/>
</dbReference>
<dbReference type="EC" id="4.4.1.13" evidence="2"/>
<dbReference type="InterPro" id="IPR004839">
    <property type="entry name" value="Aminotransferase_I/II_large"/>
</dbReference>
<dbReference type="RefSeq" id="WP_021325585.1">
    <property type="nucleotide sequence ID" value="NZ_CAWLUD010000097.1"/>
</dbReference>
<feature type="domain" description="Aminotransferase class I/classII large" evidence="6">
    <location>
        <begin position="29"/>
        <end position="381"/>
    </location>
</feature>
<evidence type="ECO:0000256" key="4">
    <source>
        <dbReference type="ARBA" id="ARBA00023239"/>
    </source>
</evidence>
<dbReference type="InterPro" id="IPR051798">
    <property type="entry name" value="Class-II_PLP-Dep_Aminotrans"/>
</dbReference>
<comment type="cofactor">
    <cofactor evidence="1">
        <name>pyridoxal 5'-phosphate</name>
        <dbReference type="ChEBI" id="CHEBI:597326"/>
    </cofactor>
</comment>
<evidence type="ECO:0000256" key="5">
    <source>
        <dbReference type="ARBA" id="ARBA00037974"/>
    </source>
</evidence>
<dbReference type="EMBL" id="JGVH01000097">
    <property type="protein sequence ID" value="KER01226.1"/>
    <property type="molecule type" value="Genomic_DNA"/>
</dbReference>
<dbReference type="InterPro" id="IPR015421">
    <property type="entry name" value="PyrdxlP-dep_Trfase_major"/>
</dbReference>
<evidence type="ECO:0000256" key="1">
    <source>
        <dbReference type="ARBA" id="ARBA00001933"/>
    </source>
</evidence>